<organism evidence="12 13">
    <name type="scientific">Thalassolituus marinus</name>
    <dbReference type="NCBI Taxonomy" id="671053"/>
    <lineage>
        <taxon>Bacteria</taxon>
        <taxon>Pseudomonadati</taxon>
        <taxon>Pseudomonadota</taxon>
        <taxon>Gammaproteobacteria</taxon>
        <taxon>Oceanospirillales</taxon>
        <taxon>Oceanospirillaceae</taxon>
        <taxon>Thalassolituus</taxon>
    </lineage>
</organism>
<dbReference type="PANTHER" id="PTHR38786:SF1">
    <property type="entry name" value="FLAGELLAR FLIJ PROTEIN"/>
    <property type="match status" value="1"/>
</dbReference>
<dbReference type="InterPro" id="IPR052570">
    <property type="entry name" value="FliJ"/>
</dbReference>
<keyword evidence="5" id="KW-1003">Cell membrane</keyword>
<dbReference type="EMBL" id="JAEDAH010000019">
    <property type="protein sequence ID" value="MCA6062830.1"/>
    <property type="molecule type" value="Genomic_DNA"/>
</dbReference>
<keyword evidence="12" id="KW-0966">Cell projection</keyword>
<evidence type="ECO:0000256" key="10">
    <source>
        <dbReference type="ARBA" id="ARBA00023225"/>
    </source>
</evidence>
<proteinExistence type="inferred from homology"/>
<evidence type="ECO:0000256" key="9">
    <source>
        <dbReference type="ARBA" id="ARBA00023136"/>
    </source>
</evidence>
<evidence type="ECO:0000256" key="7">
    <source>
        <dbReference type="ARBA" id="ARBA00022795"/>
    </source>
</evidence>
<evidence type="ECO:0000256" key="11">
    <source>
        <dbReference type="SAM" id="MobiDB-lite"/>
    </source>
</evidence>
<comment type="subcellular location">
    <subcellularLocation>
        <location evidence="1">Cell membrane</location>
        <topology evidence="1">Peripheral membrane protein</topology>
        <orientation evidence="1">Cytoplasmic side</orientation>
    </subcellularLocation>
</comment>
<dbReference type="Pfam" id="PF02050">
    <property type="entry name" value="FliJ"/>
    <property type="match status" value="1"/>
</dbReference>
<name>A0ABS7ZMA7_9GAMM</name>
<evidence type="ECO:0000256" key="1">
    <source>
        <dbReference type="ARBA" id="ARBA00004413"/>
    </source>
</evidence>
<feature type="region of interest" description="Disordered" evidence="11">
    <location>
        <begin position="126"/>
        <end position="153"/>
    </location>
</feature>
<dbReference type="PANTHER" id="PTHR38786">
    <property type="entry name" value="FLAGELLAR FLIJ PROTEIN"/>
    <property type="match status" value="1"/>
</dbReference>
<evidence type="ECO:0000256" key="3">
    <source>
        <dbReference type="ARBA" id="ARBA00020392"/>
    </source>
</evidence>
<evidence type="ECO:0000313" key="13">
    <source>
        <dbReference type="Proteomes" id="UP000714380"/>
    </source>
</evidence>
<comment type="caution">
    <text evidence="12">The sequence shown here is derived from an EMBL/GenBank/DDBJ whole genome shotgun (WGS) entry which is preliminary data.</text>
</comment>
<comment type="similarity">
    <text evidence="2">Belongs to the FliJ family.</text>
</comment>
<keyword evidence="7" id="KW-1005">Bacterial flagellum biogenesis</keyword>
<evidence type="ECO:0000256" key="2">
    <source>
        <dbReference type="ARBA" id="ARBA00010004"/>
    </source>
</evidence>
<evidence type="ECO:0000313" key="12">
    <source>
        <dbReference type="EMBL" id="MCA6062830.1"/>
    </source>
</evidence>
<keyword evidence="12" id="KW-0282">Flagellum</keyword>
<keyword evidence="13" id="KW-1185">Reference proteome</keyword>
<accession>A0ABS7ZMA7</accession>
<evidence type="ECO:0000256" key="6">
    <source>
        <dbReference type="ARBA" id="ARBA00022500"/>
    </source>
</evidence>
<dbReference type="InterPro" id="IPR053716">
    <property type="entry name" value="Flag_assembly_chemotaxis_eff"/>
</dbReference>
<gene>
    <name evidence="12" type="primary">fliJ</name>
    <name evidence="12" type="ORF">I9W95_04330</name>
</gene>
<keyword evidence="12" id="KW-0969">Cilium</keyword>
<dbReference type="Proteomes" id="UP000714380">
    <property type="component" value="Unassembled WGS sequence"/>
</dbReference>
<dbReference type="RefSeq" id="WP_225672213.1">
    <property type="nucleotide sequence ID" value="NZ_JAEDAH010000019.1"/>
</dbReference>
<protein>
    <recommendedName>
        <fullName evidence="3">Flagellar FliJ protein</fullName>
    </recommendedName>
</protein>
<keyword evidence="9" id="KW-0472">Membrane</keyword>
<keyword evidence="10" id="KW-1006">Bacterial flagellum protein export</keyword>
<keyword evidence="8" id="KW-0653">Protein transport</keyword>
<dbReference type="Gene3D" id="1.10.287.1700">
    <property type="match status" value="1"/>
</dbReference>
<dbReference type="InterPro" id="IPR012823">
    <property type="entry name" value="Flagell_FliJ"/>
</dbReference>
<dbReference type="NCBIfam" id="TIGR02473">
    <property type="entry name" value="flagell_FliJ"/>
    <property type="match status" value="1"/>
</dbReference>
<reference evidence="12 13" key="1">
    <citation type="submission" date="2020-12" db="EMBL/GenBank/DDBJ databases">
        <title>Novel Thalassolituus-related marine hydrocarbonoclastic bacteria mediated algae-derived hydrocarbons mineralization in twilight zone of the northern South China Sea.</title>
        <authorList>
            <person name="Dong C."/>
        </authorList>
    </citation>
    <scope>NUCLEOTIDE SEQUENCE [LARGE SCALE GENOMIC DNA]</scope>
    <source>
        <strain evidence="12 13">IMCC1826</strain>
    </source>
</reference>
<keyword evidence="4" id="KW-0813">Transport</keyword>
<evidence type="ECO:0000256" key="4">
    <source>
        <dbReference type="ARBA" id="ARBA00022448"/>
    </source>
</evidence>
<evidence type="ECO:0000256" key="8">
    <source>
        <dbReference type="ARBA" id="ARBA00022927"/>
    </source>
</evidence>
<evidence type="ECO:0000256" key="5">
    <source>
        <dbReference type="ARBA" id="ARBA00022475"/>
    </source>
</evidence>
<keyword evidence="6" id="KW-0145">Chemotaxis</keyword>
<sequence>MKRRHPRAQRLQVVLELTEREEKSALQLWGELQQKLRQEEAQRDQLEQYRAEYQNKISLPGHQQISAGHIHNTLGFVAQIETAMRSQQEQINLLRQQSEQAQAHYLTLHGKTKALTELIERLEQEAATADDRQAQKQADEWSNRAAFDRIRNS</sequence>